<evidence type="ECO:0000259" key="1">
    <source>
        <dbReference type="Pfam" id="PF00082"/>
    </source>
</evidence>
<evidence type="ECO:0000313" key="2">
    <source>
        <dbReference type="EMBL" id="MDM7547043.1"/>
    </source>
</evidence>
<feature type="domain" description="Peptidase S8/S53" evidence="1">
    <location>
        <begin position="271"/>
        <end position="521"/>
    </location>
</feature>
<comment type="caution">
    <text evidence="2">The sequence shown here is derived from an EMBL/GenBank/DDBJ whole genome shotgun (WGS) entry which is preliminary data.</text>
</comment>
<accession>A0AAW7J7X2</accession>
<gene>
    <name evidence="2" type="ORF">QUD52_08415</name>
</gene>
<sequence length="744" mass="84077">MNELLQLKGDFGQKSSKNRPGSPKLAAQKVVTVAHLNILKDDLLEMKRFWSEQTLVPGALVSVYYNKVVAKSNRLSGIFSKGKKPNDTIVGAKFNEQSGSFKHIITHFVTIQSVSSSIDSINRVISILNDQFDGSVDTETFNDKKNIEGIQFEIYGITKTLFQQIIVDASYVEKFDVGTSDFDLEKQAIVTLYDTHTDTKEVLRKLGIRVSNDRILDKQTVLLDKEYLKLLLDTAPYLVAMAVEDFSKLSPTNFERTSDESLMDIPSPKNEPTIGVIDTLFDNRVYFSEWVETTKLIDDNIPVNSDDFRHGTAVCSIIVDGNRLNPSLDDGCGRFKVRHFGVATATAFSSFSIIRKIKEIISQNRDIHVWNLSLGSNEEVNKNFISAEGAMLDQIQFEYDVIFVIAGTNRRATEPMKKIGAPADSLNSVVVNSVGLNHEPAPYTRKGIVLSFFTKPDISYYGGTRDDWMNVCEPLGESRVSGTSFAAPWISRKLSYLIDIIGLSKEVAKALLIDSAIGWDNDVSTSSIELKGYGVVPQKIDAVIKSEDREIKFVVSGVSNQYDTFNYNFPVPTSEEKYPYIAKATLCYFPKCSRNQGVDYTNTELDLYFGRVKNDKGEIYTINDNRQSMEMEEHPMYEEDARSLFRKWDNVKHIGEKIKPKARPKKVYGKNLWGLSIKTKERLNAKDGEGIRFGVVVTLREMGGVNRIEDFIFQCSFNNWVVNKINVEERIDVYETAEEIIEWD</sequence>
<dbReference type="InterPro" id="IPR036852">
    <property type="entry name" value="Peptidase_S8/S53_dom_sf"/>
</dbReference>
<dbReference type="SUPFAM" id="SSF52743">
    <property type="entry name" value="Subtilisin-like"/>
    <property type="match status" value="1"/>
</dbReference>
<reference evidence="2" key="1">
    <citation type="submission" date="2023-06" db="EMBL/GenBank/DDBJ databases">
        <title>Draft Genome Sequences of lactic acid bacteria strains isolated from fermented milk products.</title>
        <authorList>
            <person name="Elcheninov A.G."/>
            <person name="Klyukina A."/>
            <person name="Zayulina K.S."/>
            <person name="Gavirova L.A."/>
            <person name="Shcherbakova P.A."/>
            <person name="Shestakov A.I."/>
            <person name="Kublanov I.V."/>
            <person name="Kochetkova T.V."/>
        </authorList>
    </citation>
    <scope>NUCLEOTIDE SEQUENCE</scope>
    <source>
        <strain evidence="2">TOM.142</strain>
    </source>
</reference>
<dbReference type="InterPro" id="IPR000209">
    <property type="entry name" value="Peptidase_S8/S53_dom"/>
</dbReference>
<dbReference type="RefSeq" id="WP_259760702.1">
    <property type="nucleotide sequence ID" value="NZ_JAUCAE010000011.1"/>
</dbReference>
<evidence type="ECO:0000313" key="3">
    <source>
        <dbReference type="Proteomes" id="UP001240905"/>
    </source>
</evidence>
<organism evidence="2 3">
    <name type="scientific">Lactococcus lactis</name>
    <dbReference type="NCBI Taxonomy" id="1358"/>
    <lineage>
        <taxon>Bacteria</taxon>
        <taxon>Bacillati</taxon>
        <taxon>Bacillota</taxon>
        <taxon>Bacilli</taxon>
        <taxon>Lactobacillales</taxon>
        <taxon>Streptococcaceae</taxon>
        <taxon>Lactococcus</taxon>
    </lineage>
</organism>
<dbReference type="InterPro" id="IPR034074">
    <property type="entry name" value="Y4bN_pept_dom"/>
</dbReference>
<dbReference type="GO" id="GO:0006508">
    <property type="term" value="P:proteolysis"/>
    <property type="evidence" value="ECO:0007669"/>
    <property type="project" value="InterPro"/>
</dbReference>
<proteinExistence type="predicted"/>
<protein>
    <submittedName>
        <fullName evidence="2">S8 family peptidase</fullName>
    </submittedName>
</protein>
<dbReference type="Proteomes" id="UP001240905">
    <property type="component" value="Unassembled WGS sequence"/>
</dbReference>
<dbReference type="Gene3D" id="3.40.50.200">
    <property type="entry name" value="Peptidase S8/S53 domain"/>
    <property type="match status" value="1"/>
</dbReference>
<name>A0AAW7J7X2_9LACT</name>
<dbReference type="GO" id="GO:0004252">
    <property type="term" value="F:serine-type endopeptidase activity"/>
    <property type="evidence" value="ECO:0007669"/>
    <property type="project" value="InterPro"/>
</dbReference>
<dbReference type="CDD" id="cd04847">
    <property type="entry name" value="Peptidases_S8_Subtilisin_like_2"/>
    <property type="match status" value="1"/>
</dbReference>
<dbReference type="Pfam" id="PF00082">
    <property type="entry name" value="Peptidase_S8"/>
    <property type="match status" value="1"/>
</dbReference>
<dbReference type="EMBL" id="JAUCAE010000011">
    <property type="protein sequence ID" value="MDM7547043.1"/>
    <property type="molecule type" value="Genomic_DNA"/>
</dbReference>
<dbReference type="AlphaFoldDB" id="A0AAW7J7X2"/>